<reference evidence="2 3" key="1">
    <citation type="submission" date="2020-08" db="EMBL/GenBank/DDBJ databases">
        <title>Bridging the membrane lipid divide: bacteria of the FCB group superphylum have the potential to synthesize archaeal ether lipids.</title>
        <authorList>
            <person name="Villanueva L."/>
            <person name="Von Meijenfeldt F.A.B."/>
            <person name="Westbye A.B."/>
            <person name="Yadav S."/>
            <person name="Hopmans E.C."/>
            <person name="Dutilh B.E."/>
            <person name="Sinninghe Damste J.S."/>
        </authorList>
    </citation>
    <scope>NUCLEOTIDE SEQUENCE [LARGE SCALE GENOMIC DNA]</scope>
    <source>
        <strain evidence="2">NIOZ-UU47</strain>
    </source>
</reference>
<evidence type="ECO:0000313" key="2">
    <source>
        <dbReference type="EMBL" id="MBC8316823.1"/>
    </source>
</evidence>
<dbReference type="InterPro" id="IPR008309">
    <property type="entry name" value="YdbL"/>
</dbReference>
<dbReference type="PROSITE" id="PS51257">
    <property type="entry name" value="PROKAR_LIPOPROTEIN"/>
    <property type="match status" value="1"/>
</dbReference>
<dbReference type="AlphaFoldDB" id="A0A8J6TE17"/>
<feature type="chain" id="PRO_5035267590" evidence="1">
    <location>
        <begin position="28"/>
        <end position="125"/>
    </location>
</feature>
<gene>
    <name evidence="2" type="ORF">H8E41_02890</name>
</gene>
<proteinExistence type="predicted"/>
<name>A0A8J6TE17_9BACT</name>
<dbReference type="EMBL" id="JACNJZ010000056">
    <property type="protein sequence ID" value="MBC8316823.1"/>
    <property type="molecule type" value="Genomic_DNA"/>
</dbReference>
<evidence type="ECO:0000313" key="3">
    <source>
        <dbReference type="Proteomes" id="UP000614424"/>
    </source>
</evidence>
<keyword evidence="1" id="KW-0732">Signal</keyword>
<accession>A0A8J6TE17</accession>
<evidence type="ECO:0000256" key="1">
    <source>
        <dbReference type="SAM" id="SignalP"/>
    </source>
</evidence>
<protein>
    <submittedName>
        <fullName evidence="2">YdbL family protein</fullName>
    </submittedName>
</protein>
<feature type="signal peptide" evidence="1">
    <location>
        <begin position="1"/>
        <end position="27"/>
    </location>
</feature>
<comment type="caution">
    <text evidence="2">The sequence shown here is derived from an EMBL/GenBank/DDBJ whole genome shotgun (WGS) entry which is preliminary data.</text>
</comment>
<dbReference type="Proteomes" id="UP000614424">
    <property type="component" value="Unassembled WGS sequence"/>
</dbReference>
<sequence>MVRHCKHKSVIITVLLLSFFFTVSCFAAEGIKERMKNRVPAINGLKAEGVIGENNKGYLEFRQNKEDQKQLVDDENDDRLKVYTAIAKQQGASPELVGSRRAIQIAEIAASGTWLQKADGSWYQK</sequence>
<organism evidence="2 3">
    <name type="scientific">Candidatus Desulfobia pelagia</name>
    <dbReference type="NCBI Taxonomy" id="2841692"/>
    <lineage>
        <taxon>Bacteria</taxon>
        <taxon>Pseudomonadati</taxon>
        <taxon>Thermodesulfobacteriota</taxon>
        <taxon>Desulfobulbia</taxon>
        <taxon>Desulfobulbales</taxon>
        <taxon>Desulfobulbaceae</taxon>
        <taxon>Candidatus Desulfobia</taxon>
    </lineage>
</organism>
<dbReference type="Pfam" id="PF07027">
    <property type="entry name" value="DUF1318"/>
    <property type="match status" value="1"/>
</dbReference>